<feature type="domain" description="Lactate/malate dehydrogenase N-terminal" evidence="3">
    <location>
        <begin position="4"/>
        <end position="134"/>
    </location>
</feature>
<gene>
    <name evidence="5" type="primary">ldh_1</name>
    <name evidence="5" type="ORF">SDC9_25410</name>
</gene>
<dbReference type="Gene3D" id="3.90.110.10">
    <property type="entry name" value="Lactate dehydrogenase/glycoside hydrolase, family 4, C-terminal"/>
    <property type="match status" value="1"/>
</dbReference>
<name>A0A644UKI2_9ZZZZ</name>
<evidence type="ECO:0000256" key="1">
    <source>
        <dbReference type="ARBA" id="ARBA00023002"/>
    </source>
</evidence>
<evidence type="ECO:0000313" key="5">
    <source>
        <dbReference type="EMBL" id="MPL79528.1"/>
    </source>
</evidence>
<feature type="domain" description="Lactate/malate dehydrogenase C-terminal" evidence="4">
    <location>
        <begin position="157"/>
        <end position="277"/>
    </location>
</feature>
<protein>
    <submittedName>
        <fullName evidence="5">L-lactate dehydrogenase</fullName>
        <ecNumber evidence="5">1.1.1.27</ecNumber>
    </submittedName>
</protein>
<reference evidence="5" key="1">
    <citation type="submission" date="2019-08" db="EMBL/GenBank/DDBJ databases">
        <authorList>
            <person name="Kucharzyk K."/>
            <person name="Murdoch R.W."/>
            <person name="Higgins S."/>
            <person name="Loffler F."/>
        </authorList>
    </citation>
    <scope>NUCLEOTIDE SEQUENCE</scope>
</reference>
<dbReference type="Pfam" id="PF02866">
    <property type="entry name" value="Ldh_1_C"/>
    <property type="match status" value="1"/>
</dbReference>
<evidence type="ECO:0000256" key="2">
    <source>
        <dbReference type="ARBA" id="ARBA00023027"/>
    </source>
</evidence>
<dbReference type="InterPro" id="IPR036291">
    <property type="entry name" value="NAD(P)-bd_dom_sf"/>
</dbReference>
<dbReference type="InterPro" id="IPR022383">
    <property type="entry name" value="Lactate/malate_DH_C"/>
</dbReference>
<evidence type="ECO:0000259" key="3">
    <source>
        <dbReference type="Pfam" id="PF00056"/>
    </source>
</evidence>
<keyword evidence="1 5" id="KW-0560">Oxidoreductase</keyword>
<dbReference type="PANTHER" id="PTHR43128">
    <property type="entry name" value="L-2-HYDROXYCARBOXYLATE DEHYDROGENASE (NAD(P)(+))"/>
    <property type="match status" value="1"/>
</dbReference>
<keyword evidence="2" id="KW-0520">NAD</keyword>
<dbReference type="InterPro" id="IPR001236">
    <property type="entry name" value="Lactate/malate_DH_N"/>
</dbReference>
<dbReference type="Gene3D" id="3.40.50.720">
    <property type="entry name" value="NAD(P)-binding Rossmann-like Domain"/>
    <property type="match status" value="1"/>
</dbReference>
<dbReference type="PRINTS" id="PR00086">
    <property type="entry name" value="LLDHDRGNASE"/>
</dbReference>
<proteinExistence type="predicted"/>
<dbReference type="EMBL" id="VSSQ01000127">
    <property type="protein sequence ID" value="MPL79528.1"/>
    <property type="molecule type" value="Genomic_DNA"/>
</dbReference>
<dbReference type="EC" id="1.1.1.27" evidence="5"/>
<dbReference type="GO" id="GO:0006089">
    <property type="term" value="P:lactate metabolic process"/>
    <property type="evidence" value="ECO:0007669"/>
    <property type="project" value="TreeGrafter"/>
</dbReference>
<dbReference type="SUPFAM" id="SSF56327">
    <property type="entry name" value="LDH C-terminal domain-like"/>
    <property type="match status" value="1"/>
</dbReference>
<dbReference type="SUPFAM" id="SSF51735">
    <property type="entry name" value="NAD(P)-binding Rossmann-fold domains"/>
    <property type="match status" value="1"/>
</dbReference>
<dbReference type="InterPro" id="IPR015955">
    <property type="entry name" value="Lactate_DH/Glyco_Ohase_4_C"/>
</dbReference>
<dbReference type="GO" id="GO:0004459">
    <property type="term" value="F:L-lactate dehydrogenase (NAD+) activity"/>
    <property type="evidence" value="ECO:0007669"/>
    <property type="project" value="UniProtKB-EC"/>
</dbReference>
<dbReference type="Pfam" id="PF00056">
    <property type="entry name" value="Ldh_1_N"/>
    <property type="match status" value="1"/>
</dbReference>
<dbReference type="PANTHER" id="PTHR43128:SF16">
    <property type="entry name" value="L-LACTATE DEHYDROGENASE"/>
    <property type="match status" value="1"/>
</dbReference>
<evidence type="ECO:0000259" key="4">
    <source>
        <dbReference type="Pfam" id="PF02866"/>
    </source>
</evidence>
<organism evidence="5">
    <name type="scientific">bioreactor metagenome</name>
    <dbReference type="NCBI Taxonomy" id="1076179"/>
    <lineage>
        <taxon>unclassified sequences</taxon>
        <taxon>metagenomes</taxon>
        <taxon>ecological metagenomes</taxon>
    </lineage>
</organism>
<dbReference type="PIRSF" id="PIRSF000102">
    <property type="entry name" value="Lac_mal_DH"/>
    <property type="match status" value="1"/>
</dbReference>
<dbReference type="InterPro" id="IPR001557">
    <property type="entry name" value="L-lactate/malate_DH"/>
</dbReference>
<dbReference type="AlphaFoldDB" id="A0A644UKI2"/>
<comment type="caution">
    <text evidence="5">The sequence shown here is derived from an EMBL/GenBank/DDBJ whole genome shotgun (WGS) entry which is preliminary data.</text>
</comment>
<accession>A0A644UKI2</accession>
<sequence length="283" mass="30695">MTIVACLGVGRIGGEVAYVSALRKFADELVLFDISEPLQHAQKLDIIHGMDIPVSTNPRELKDADYCIFSAGYSRSPKIKTRADLFDRNLPIAKESAELLKGFSGKLIVVTNPMDVFTWYFAKNSCLDESQVVGFGGLLDSRRFTVALKALGIEAEGQVLGEHGEHQVPLFSALDIDIPVTVKEEILTGLRGSSMPVIKGKAGTVFGPAYHIVSMMERIEKGERITCSLPANGAYGIEGCALGLPAVVTRSGAKIDESLKLDPWELEKLLAAAAFLQDLCRRV</sequence>